<sequence length="131" mass="15092">MGKTDKMQTKLQFEAWQTPRSRDRCREELGAVSEDQESDAEPELRHSPVAMQGSLATINSKIDSLFYRMDRMTEWLDKHVERVDKAEHRISAVEDDCNTVSQEQTQADRTVAVLRANVENLEAHSRRKSDS</sequence>
<feature type="region of interest" description="Disordered" evidence="2">
    <location>
        <begin position="1"/>
        <end position="45"/>
    </location>
</feature>
<gene>
    <name evidence="3" type="ORF">NDU88_007092</name>
</gene>
<protein>
    <recommendedName>
        <fullName evidence="5">Dystrophin</fullName>
    </recommendedName>
</protein>
<evidence type="ECO:0000256" key="2">
    <source>
        <dbReference type="SAM" id="MobiDB-lite"/>
    </source>
</evidence>
<proteinExistence type="predicted"/>
<dbReference type="AlphaFoldDB" id="A0AAV7SRR5"/>
<reference evidence="3" key="1">
    <citation type="journal article" date="2022" name="bioRxiv">
        <title>Sequencing and chromosome-scale assembly of the giantPleurodeles waltlgenome.</title>
        <authorList>
            <person name="Brown T."/>
            <person name="Elewa A."/>
            <person name="Iarovenko S."/>
            <person name="Subramanian E."/>
            <person name="Araus A.J."/>
            <person name="Petzold A."/>
            <person name="Susuki M."/>
            <person name="Suzuki K.-i.T."/>
            <person name="Hayashi T."/>
            <person name="Toyoda A."/>
            <person name="Oliveira C."/>
            <person name="Osipova E."/>
            <person name="Leigh N.D."/>
            <person name="Simon A."/>
            <person name="Yun M.H."/>
        </authorList>
    </citation>
    <scope>NUCLEOTIDE SEQUENCE</scope>
    <source>
        <strain evidence="3">20211129_DDA</strain>
        <tissue evidence="3">Liver</tissue>
    </source>
</reference>
<evidence type="ECO:0000313" key="3">
    <source>
        <dbReference type="EMBL" id="KAJ1166695.1"/>
    </source>
</evidence>
<keyword evidence="4" id="KW-1185">Reference proteome</keyword>
<dbReference type="Gene3D" id="1.20.5.340">
    <property type="match status" value="1"/>
</dbReference>
<evidence type="ECO:0000313" key="4">
    <source>
        <dbReference type="Proteomes" id="UP001066276"/>
    </source>
</evidence>
<evidence type="ECO:0000256" key="1">
    <source>
        <dbReference type="SAM" id="Coils"/>
    </source>
</evidence>
<accession>A0AAV7SRR5</accession>
<evidence type="ECO:0008006" key="5">
    <source>
        <dbReference type="Google" id="ProtNLM"/>
    </source>
</evidence>
<feature type="coiled-coil region" evidence="1">
    <location>
        <begin position="76"/>
        <end position="103"/>
    </location>
</feature>
<comment type="caution">
    <text evidence="3">The sequence shown here is derived from an EMBL/GenBank/DDBJ whole genome shotgun (WGS) entry which is preliminary data.</text>
</comment>
<name>A0AAV7SRR5_PLEWA</name>
<keyword evidence="1" id="KW-0175">Coiled coil</keyword>
<feature type="compositionally biased region" description="Basic and acidic residues" evidence="2">
    <location>
        <begin position="20"/>
        <end position="29"/>
    </location>
</feature>
<organism evidence="3 4">
    <name type="scientific">Pleurodeles waltl</name>
    <name type="common">Iberian ribbed newt</name>
    <dbReference type="NCBI Taxonomy" id="8319"/>
    <lineage>
        <taxon>Eukaryota</taxon>
        <taxon>Metazoa</taxon>
        <taxon>Chordata</taxon>
        <taxon>Craniata</taxon>
        <taxon>Vertebrata</taxon>
        <taxon>Euteleostomi</taxon>
        <taxon>Amphibia</taxon>
        <taxon>Batrachia</taxon>
        <taxon>Caudata</taxon>
        <taxon>Salamandroidea</taxon>
        <taxon>Salamandridae</taxon>
        <taxon>Pleurodelinae</taxon>
        <taxon>Pleurodeles</taxon>
    </lineage>
</organism>
<dbReference type="EMBL" id="JANPWB010000008">
    <property type="protein sequence ID" value="KAJ1166695.1"/>
    <property type="molecule type" value="Genomic_DNA"/>
</dbReference>
<dbReference type="Proteomes" id="UP001066276">
    <property type="component" value="Chromosome 4_2"/>
</dbReference>